<gene>
    <name evidence="2" type="ORF">Goari_011746</name>
</gene>
<feature type="compositionally biased region" description="Acidic residues" evidence="1">
    <location>
        <begin position="181"/>
        <end position="206"/>
    </location>
</feature>
<dbReference type="AlphaFoldDB" id="A0A7J8WZC7"/>
<proteinExistence type="predicted"/>
<evidence type="ECO:0000313" key="2">
    <source>
        <dbReference type="EMBL" id="MBA0680014.1"/>
    </source>
</evidence>
<name>A0A7J8WZC7_GOSAI</name>
<comment type="caution">
    <text evidence="2">The sequence shown here is derived from an EMBL/GenBank/DDBJ whole genome shotgun (WGS) entry which is preliminary data.</text>
</comment>
<feature type="compositionally biased region" description="Basic and acidic residues" evidence="1">
    <location>
        <begin position="59"/>
        <end position="85"/>
    </location>
</feature>
<feature type="region of interest" description="Disordered" evidence="1">
    <location>
        <begin position="178"/>
        <end position="206"/>
    </location>
</feature>
<sequence>MNKTYEDAYKIIENMAREGKEPVKAIALRSNRVLSSLEIHTLEVTVDNIDQPKGNSLEDGNRPELEKENAPTVEIGKETPKDAEITKVPFPSKLEERKKRDEDEFSDITGGNVFGGSLKKVLWPLLFKNFSHKNTEGHMWESVLVRGKEESRTIFQEFARQNNIRVPNYTPDMFGLTNMEQIEEGQDSKEDDEDDENEEMDFEEDD</sequence>
<organism evidence="2 3">
    <name type="scientific">Gossypium aridum</name>
    <name type="common">American cotton</name>
    <name type="synonym">Erioxylum aridum</name>
    <dbReference type="NCBI Taxonomy" id="34290"/>
    <lineage>
        <taxon>Eukaryota</taxon>
        <taxon>Viridiplantae</taxon>
        <taxon>Streptophyta</taxon>
        <taxon>Embryophyta</taxon>
        <taxon>Tracheophyta</taxon>
        <taxon>Spermatophyta</taxon>
        <taxon>Magnoliopsida</taxon>
        <taxon>eudicotyledons</taxon>
        <taxon>Gunneridae</taxon>
        <taxon>Pentapetalae</taxon>
        <taxon>rosids</taxon>
        <taxon>malvids</taxon>
        <taxon>Malvales</taxon>
        <taxon>Malvaceae</taxon>
        <taxon>Malvoideae</taxon>
        <taxon>Gossypium</taxon>
    </lineage>
</organism>
<feature type="region of interest" description="Disordered" evidence="1">
    <location>
        <begin position="48"/>
        <end position="101"/>
    </location>
</feature>
<evidence type="ECO:0000256" key="1">
    <source>
        <dbReference type="SAM" id="MobiDB-lite"/>
    </source>
</evidence>
<dbReference type="EMBL" id="JABFAA010000004">
    <property type="protein sequence ID" value="MBA0680014.1"/>
    <property type="molecule type" value="Genomic_DNA"/>
</dbReference>
<protein>
    <submittedName>
        <fullName evidence="2">Uncharacterized protein</fullName>
    </submittedName>
</protein>
<dbReference type="Proteomes" id="UP000593577">
    <property type="component" value="Unassembled WGS sequence"/>
</dbReference>
<keyword evidence="3" id="KW-1185">Reference proteome</keyword>
<accession>A0A7J8WZC7</accession>
<reference evidence="2 3" key="1">
    <citation type="journal article" date="2019" name="Genome Biol. Evol.">
        <title>Insights into the evolution of the New World diploid cottons (Gossypium, subgenus Houzingenia) based on genome sequencing.</title>
        <authorList>
            <person name="Grover C.E."/>
            <person name="Arick M.A. 2nd"/>
            <person name="Thrash A."/>
            <person name="Conover J.L."/>
            <person name="Sanders W.S."/>
            <person name="Peterson D.G."/>
            <person name="Frelichowski J.E."/>
            <person name="Scheffler J.A."/>
            <person name="Scheffler B.E."/>
            <person name="Wendel J.F."/>
        </authorList>
    </citation>
    <scope>NUCLEOTIDE SEQUENCE [LARGE SCALE GENOMIC DNA]</scope>
    <source>
        <strain evidence="2">185</strain>
        <tissue evidence="2">Leaf</tissue>
    </source>
</reference>
<evidence type="ECO:0000313" key="3">
    <source>
        <dbReference type="Proteomes" id="UP000593577"/>
    </source>
</evidence>